<accession>A0AAN8Q468</accession>
<evidence type="ECO:0000256" key="2">
    <source>
        <dbReference type="SAM" id="Phobius"/>
    </source>
</evidence>
<organism evidence="3 4">
    <name type="scientific">Patella caerulea</name>
    <name type="common">Rayed Mediterranean limpet</name>
    <dbReference type="NCBI Taxonomy" id="87958"/>
    <lineage>
        <taxon>Eukaryota</taxon>
        <taxon>Metazoa</taxon>
        <taxon>Spiralia</taxon>
        <taxon>Lophotrochozoa</taxon>
        <taxon>Mollusca</taxon>
        <taxon>Gastropoda</taxon>
        <taxon>Patellogastropoda</taxon>
        <taxon>Patelloidea</taxon>
        <taxon>Patellidae</taxon>
        <taxon>Patella</taxon>
    </lineage>
</organism>
<reference evidence="3 4" key="1">
    <citation type="submission" date="2024-01" db="EMBL/GenBank/DDBJ databases">
        <title>The genome of the rayed Mediterranean limpet Patella caerulea (Linnaeus, 1758).</title>
        <authorList>
            <person name="Anh-Thu Weber A."/>
            <person name="Halstead-Nussloch G."/>
        </authorList>
    </citation>
    <scope>NUCLEOTIDE SEQUENCE [LARGE SCALE GENOMIC DNA]</scope>
    <source>
        <strain evidence="3">AATW-2023a</strain>
        <tissue evidence="3">Whole specimen</tissue>
    </source>
</reference>
<keyword evidence="2" id="KW-1133">Transmembrane helix</keyword>
<name>A0AAN8Q468_PATCE</name>
<sequence>MFHTSHIRVPQHRRPTTLRTFVTSSFSSPHDKAPSPRGPLFIVVAGVLLLVGSFLTWFGFNDVFGGKIVIGPLLIILALILMLICTRQFFLARKHNRNRLQLGPIGQGTLRAVVVDHNDGLGAVTVIMDPLDVDSSQSNRCSGMENYAPPTYSEIAEGTSSTYRPYSPQNQDEPPPPYIDAILSNGNNFTLHLPKYEAIGGRRSPVPKYEDIFLTSNLPGYIPSCHSPVCLSHNHISSSPHQISCHVCVSCSPSQPVCVNSSSPNTTPHMTHSCSMSHTCCSVNPNQMPSHQGLQSSTCHLHSNASQGQGQDQSESHYSNASQCHIQQSPCCVNHCCSCTHTPPSCSPCSPHQTVHRTCVSNHFTFPCTHNICSCSNHTSNVTNQNEDTNLINQDQIQDQTENTSTPITISVTDISSTPQQGCAVNNLIDNSEEIVGNDDNIDQSRVDDAVSTNPPIRIYCTPTQDTEHTF</sequence>
<comment type="caution">
    <text evidence="3">The sequence shown here is derived from an EMBL/GenBank/DDBJ whole genome shotgun (WGS) entry which is preliminary data.</text>
</comment>
<dbReference type="AlphaFoldDB" id="A0AAN8Q468"/>
<feature type="region of interest" description="Disordered" evidence="1">
    <location>
        <begin position="292"/>
        <end position="314"/>
    </location>
</feature>
<protein>
    <submittedName>
        <fullName evidence="3">Uncharacterized protein</fullName>
    </submittedName>
</protein>
<keyword evidence="4" id="KW-1185">Reference proteome</keyword>
<evidence type="ECO:0000313" key="4">
    <source>
        <dbReference type="Proteomes" id="UP001347796"/>
    </source>
</evidence>
<keyword evidence="2" id="KW-0812">Transmembrane</keyword>
<feature type="transmembrane region" description="Helical" evidence="2">
    <location>
        <begin position="66"/>
        <end position="90"/>
    </location>
</feature>
<dbReference type="EMBL" id="JAZGQO010000007">
    <property type="protein sequence ID" value="KAK6182430.1"/>
    <property type="molecule type" value="Genomic_DNA"/>
</dbReference>
<proteinExistence type="predicted"/>
<evidence type="ECO:0000313" key="3">
    <source>
        <dbReference type="EMBL" id="KAK6182430.1"/>
    </source>
</evidence>
<feature type="transmembrane region" description="Helical" evidence="2">
    <location>
        <begin position="40"/>
        <end position="60"/>
    </location>
</feature>
<gene>
    <name evidence="3" type="ORF">SNE40_010126</name>
</gene>
<evidence type="ECO:0000256" key="1">
    <source>
        <dbReference type="SAM" id="MobiDB-lite"/>
    </source>
</evidence>
<dbReference type="Proteomes" id="UP001347796">
    <property type="component" value="Unassembled WGS sequence"/>
</dbReference>
<keyword evidence="2" id="KW-0472">Membrane</keyword>